<organism evidence="2 3">
    <name type="scientific">Parelaphostrongylus tenuis</name>
    <name type="common">Meningeal worm</name>
    <dbReference type="NCBI Taxonomy" id="148309"/>
    <lineage>
        <taxon>Eukaryota</taxon>
        <taxon>Metazoa</taxon>
        <taxon>Ecdysozoa</taxon>
        <taxon>Nematoda</taxon>
        <taxon>Chromadorea</taxon>
        <taxon>Rhabditida</taxon>
        <taxon>Rhabditina</taxon>
        <taxon>Rhabditomorpha</taxon>
        <taxon>Strongyloidea</taxon>
        <taxon>Metastrongylidae</taxon>
        <taxon>Parelaphostrongylus</taxon>
    </lineage>
</organism>
<evidence type="ECO:0000313" key="3">
    <source>
        <dbReference type="Proteomes" id="UP001196413"/>
    </source>
</evidence>
<evidence type="ECO:0000256" key="1">
    <source>
        <dbReference type="SAM" id="Phobius"/>
    </source>
</evidence>
<gene>
    <name evidence="2" type="ORF">KIN20_011344</name>
</gene>
<sequence>MIHVENAIRLEKAEKKKDEEQQCSSPCLLNQIVVDSCDSRAVIHHYMMLSTEGVWMSMWLLAEGLCVFAFSFAGNRIDNAELYVKMFNCA</sequence>
<keyword evidence="1" id="KW-0472">Membrane</keyword>
<protein>
    <submittedName>
        <fullName evidence="2">Uncharacterized protein</fullName>
    </submittedName>
</protein>
<dbReference type="Proteomes" id="UP001196413">
    <property type="component" value="Unassembled WGS sequence"/>
</dbReference>
<reference evidence="2" key="1">
    <citation type="submission" date="2021-06" db="EMBL/GenBank/DDBJ databases">
        <title>Parelaphostrongylus tenuis whole genome reference sequence.</title>
        <authorList>
            <person name="Garwood T.J."/>
            <person name="Larsen P.A."/>
            <person name="Fountain-Jones N.M."/>
            <person name="Garbe J.R."/>
            <person name="Macchietto M.G."/>
            <person name="Kania S.A."/>
            <person name="Gerhold R.W."/>
            <person name="Richards J.E."/>
            <person name="Wolf T.M."/>
        </authorList>
    </citation>
    <scope>NUCLEOTIDE SEQUENCE</scope>
    <source>
        <strain evidence="2">MNPRO001-30</strain>
        <tissue evidence="2">Meninges</tissue>
    </source>
</reference>
<feature type="transmembrane region" description="Helical" evidence="1">
    <location>
        <begin position="54"/>
        <end position="73"/>
    </location>
</feature>
<keyword evidence="1" id="KW-1133">Transmembrane helix</keyword>
<dbReference type="EMBL" id="JAHQIW010002076">
    <property type="protein sequence ID" value="KAJ1354414.1"/>
    <property type="molecule type" value="Genomic_DNA"/>
</dbReference>
<proteinExistence type="predicted"/>
<accession>A0AAD5QLZ7</accession>
<evidence type="ECO:0000313" key="2">
    <source>
        <dbReference type="EMBL" id="KAJ1354414.1"/>
    </source>
</evidence>
<keyword evidence="1" id="KW-0812">Transmembrane</keyword>
<keyword evidence="3" id="KW-1185">Reference proteome</keyword>
<dbReference type="AlphaFoldDB" id="A0AAD5QLZ7"/>
<name>A0AAD5QLZ7_PARTN</name>
<comment type="caution">
    <text evidence="2">The sequence shown here is derived from an EMBL/GenBank/DDBJ whole genome shotgun (WGS) entry which is preliminary data.</text>
</comment>